<feature type="domain" description="HTH arsR-type" evidence="2">
    <location>
        <begin position="3"/>
        <end position="100"/>
    </location>
</feature>
<dbReference type="InterPro" id="IPR036196">
    <property type="entry name" value="Ptyr_pPase_sf"/>
</dbReference>
<protein>
    <submittedName>
        <fullName evidence="3">Helix-turn-helix domain-containing protein</fullName>
    </submittedName>
</protein>
<dbReference type="EMBL" id="JAHEWX010000002">
    <property type="protein sequence ID" value="MBT1540709.1"/>
    <property type="molecule type" value="Genomic_DNA"/>
</dbReference>
<sequence>MNMRQQDLEQRAAQHAALGDVARLAVVDLLAASDASPSEVRAALGLSGPLLAHHLRVLEQAGLVTRRRSDGDGRRSYLHLEPSGVPHGAAAVPGPVSRVLFVCTGNSARSPLAAGVWAQVSEIGSLSGGTRPAPAIAPGAVAVGARHGLDLGDHVPRSFHDVVADGDLVVTVCDRAHESIDDGDSLHWSLPNPSRTGTPDAYEATYADLRSRATALAARLAA</sequence>
<dbReference type="SMART" id="SM00226">
    <property type="entry name" value="LMWPc"/>
    <property type="match status" value="1"/>
</dbReference>
<evidence type="ECO:0000313" key="4">
    <source>
        <dbReference type="Proteomes" id="UP000709437"/>
    </source>
</evidence>
<dbReference type="RefSeq" id="WP_214519813.1">
    <property type="nucleotide sequence ID" value="NZ_JAHEWX010000002.1"/>
</dbReference>
<dbReference type="SUPFAM" id="SSF52788">
    <property type="entry name" value="Phosphotyrosine protein phosphatases I"/>
    <property type="match status" value="1"/>
</dbReference>
<dbReference type="InterPro" id="IPR036390">
    <property type="entry name" value="WH_DNA-bd_sf"/>
</dbReference>
<dbReference type="SMART" id="SM00418">
    <property type="entry name" value="HTH_ARSR"/>
    <property type="match status" value="1"/>
</dbReference>
<dbReference type="InterPro" id="IPR023485">
    <property type="entry name" value="Ptyr_pPase"/>
</dbReference>
<proteinExistence type="predicted"/>
<comment type="caution">
    <text evidence="3">The sequence shown here is derived from an EMBL/GenBank/DDBJ whole genome shotgun (WGS) entry which is preliminary data.</text>
</comment>
<dbReference type="CDD" id="cd00090">
    <property type="entry name" value="HTH_ARSR"/>
    <property type="match status" value="1"/>
</dbReference>
<dbReference type="PANTHER" id="PTHR43428">
    <property type="entry name" value="ARSENATE REDUCTASE"/>
    <property type="match status" value="1"/>
</dbReference>
<dbReference type="Gene3D" id="1.10.10.10">
    <property type="entry name" value="Winged helix-like DNA-binding domain superfamily/Winged helix DNA-binding domain"/>
    <property type="match status" value="1"/>
</dbReference>
<dbReference type="Proteomes" id="UP000709437">
    <property type="component" value="Unassembled WGS sequence"/>
</dbReference>
<dbReference type="InterPro" id="IPR001845">
    <property type="entry name" value="HTH_ArsR_DNA-bd_dom"/>
</dbReference>
<dbReference type="GO" id="GO:0046685">
    <property type="term" value="P:response to arsenic-containing substance"/>
    <property type="evidence" value="ECO:0007669"/>
    <property type="project" value="UniProtKB-KW"/>
</dbReference>
<dbReference type="SUPFAM" id="SSF46785">
    <property type="entry name" value="Winged helix' DNA-binding domain"/>
    <property type="match status" value="1"/>
</dbReference>
<dbReference type="InterPro" id="IPR011991">
    <property type="entry name" value="ArsR-like_HTH"/>
</dbReference>
<dbReference type="PANTHER" id="PTHR43428:SF1">
    <property type="entry name" value="ARSENATE REDUCTASE"/>
    <property type="match status" value="1"/>
</dbReference>
<dbReference type="GO" id="GO:0003700">
    <property type="term" value="F:DNA-binding transcription factor activity"/>
    <property type="evidence" value="ECO:0007669"/>
    <property type="project" value="InterPro"/>
</dbReference>
<organism evidence="3 4">
    <name type="scientific">Curtobacterium flaccumfaciens pv. flaccumfaciens</name>
    <dbReference type="NCBI Taxonomy" id="138532"/>
    <lineage>
        <taxon>Bacteria</taxon>
        <taxon>Bacillati</taxon>
        <taxon>Actinomycetota</taxon>
        <taxon>Actinomycetes</taxon>
        <taxon>Micrococcales</taxon>
        <taxon>Microbacteriaceae</taxon>
        <taxon>Curtobacterium</taxon>
    </lineage>
</organism>
<dbReference type="Pfam" id="PF01022">
    <property type="entry name" value="HTH_5"/>
    <property type="match status" value="1"/>
</dbReference>
<evidence type="ECO:0000313" key="3">
    <source>
        <dbReference type="EMBL" id="MBT1540709.1"/>
    </source>
</evidence>
<reference evidence="3" key="1">
    <citation type="submission" date="2021-05" db="EMBL/GenBank/DDBJ databases">
        <title>Whole genome sequence of Curtobacterium flaccumfaciens pv. flaccumfaciens strain CFBP 3417.</title>
        <authorList>
            <person name="Osdaghi E."/>
            <person name="Taghouti G."/>
            <person name="Portier P."/>
            <person name="Fazliarab A."/>
            <person name="Taghavi S.M."/>
            <person name="Briand M."/>
            <person name="Le-Saux M."/>
            <person name="Jacques M.-A."/>
        </authorList>
    </citation>
    <scope>NUCLEOTIDE SEQUENCE</scope>
    <source>
        <strain evidence="3">CFBP 3417</strain>
    </source>
</reference>
<gene>
    <name evidence="3" type="ORF">KK103_02965</name>
</gene>
<evidence type="ECO:0000256" key="1">
    <source>
        <dbReference type="ARBA" id="ARBA00022849"/>
    </source>
</evidence>
<accession>A0A9Q2ZLP6</accession>
<dbReference type="InterPro" id="IPR036388">
    <property type="entry name" value="WH-like_DNA-bd_sf"/>
</dbReference>
<evidence type="ECO:0000259" key="2">
    <source>
        <dbReference type="PROSITE" id="PS50987"/>
    </source>
</evidence>
<keyword evidence="1" id="KW-0059">Arsenical resistance</keyword>
<name>A0A9Q2ZLP6_9MICO</name>
<dbReference type="PROSITE" id="PS50987">
    <property type="entry name" value="HTH_ARSR_2"/>
    <property type="match status" value="1"/>
</dbReference>
<dbReference type="AlphaFoldDB" id="A0A9Q2ZLP6"/>
<dbReference type="Pfam" id="PF01451">
    <property type="entry name" value="LMWPc"/>
    <property type="match status" value="1"/>
</dbReference>
<dbReference type="Gene3D" id="3.40.50.2300">
    <property type="match status" value="1"/>
</dbReference>